<dbReference type="EMBL" id="WHZU01000035">
    <property type="protein sequence ID" value="NEH12560.1"/>
    <property type="molecule type" value="Genomic_DNA"/>
</dbReference>
<proteinExistence type="predicted"/>
<keyword evidence="8" id="KW-1133">Transmembrane helix</keyword>
<dbReference type="CDD" id="cd14014">
    <property type="entry name" value="STKc_PknB_like"/>
    <property type="match status" value="1"/>
</dbReference>
<evidence type="ECO:0000259" key="9">
    <source>
        <dbReference type="PROSITE" id="PS50011"/>
    </source>
</evidence>
<sequence>MDDKQVMHAMNLDDAYHVERVLARGAYGVTELVSIDGTGPFVRKKIPLNLVRRRLWSALAECRSPRLPRIEAMYELPDCFVVVYDFVDGRTLDRIVAVQRPDAQTATRLASQICEAAHELHRHGIVHRDITPSNIVVASDGVHLIDFGIARETDGPAKTDRNTTALGTWGFAAPEQYGFAAVDARSDVYAIGRLLGYMLTGLYPTDNRYDAALADPAVVPPGLRAIVDKACAFEPSARFGSAEEFRNALLHGLPPADTPSNGAPSAGTGVGAASGTAAVTQAQKRRRTTVLVAAIAAGVVIALVVAIGGLALLRGRMTDADEGSPSTMSASPSDSSGRSGSDSPTGGTASGDGQDDVVDNPLEITEHGWSADDGFVHYVVAIRNTDKTKTIVFPELVVTGKSAD</sequence>
<dbReference type="InterPro" id="IPR008266">
    <property type="entry name" value="Tyr_kinase_AS"/>
</dbReference>
<evidence type="ECO:0000256" key="6">
    <source>
        <dbReference type="ARBA" id="ARBA00022840"/>
    </source>
</evidence>
<evidence type="ECO:0000256" key="1">
    <source>
        <dbReference type="ARBA" id="ARBA00012513"/>
    </source>
</evidence>
<dbReference type="Gene3D" id="1.10.510.10">
    <property type="entry name" value="Transferase(Phosphotransferase) domain 1"/>
    <property type="match status" value="1"/>
</dbReference>
<dbReference type="GO" id="GO:0016301">
    <property type="term" value="F:kinase activity"/>
    <property type="evidence" value="ECO:0007669"/>
    <property type="project" value="UniProtKB-KW"/>
</dbReference>
<dbReference type="Pfam" id="PF00069">
    <property type="entry name" value="Pkinase"/>
    <property type="match status" value="1"/>
</dbReference>
<keyword evidence="6" id="KW-0067">ATP-binding</keyword>
<keyword evidence="4" id="KW-0547">Nucleotide-binding</keyword>
<dbReference type="SMART" id="SM00220">
    <property type="entry name" value="S_TKc"/>
    <property type="match status" value="1"/>
</dbReference>
<organism evidence="10 11">
    <name type="scientific">Bifidobacterium saimiriisciurei</name>
    <dbReference type="NCBI Taxonomy" id="2661627"/>
    <lineage>
        <taxon>Bacteria</taxon>
        <taxon>Bacillati</taxon>
        <taxon>Actinomycetota</taxon>
        <taxon>Actinomycetes</taxon>
        <taxon>Bifidobacteriales</taxon>
        <taxon>Bifidobacteriaceae</taxon>
        <taxon>Bifidobacterium</taxon>
    </lineage>
</organism>
<protein>
    <recommendedName>
        <fullName evidence="1">non-specific serine/threonine protein kinase</fullName>
        <ecNumber evidence="1">2.7.11.1</ecNumber>
    </recommendedName>
</protein>
<evidence type="ECO:0000256" key="5">
    <source>
        <dbReference type="ARBA" id="ARBA00022777"/>
    </source>
</evidence>
<dbReference type="PANTHER" id="PTHR43289:SF6">
    <property type="entry name" value="SERINE_THREONINE-PROTEIN KINASE NEKL-3"/>
    <property type="match status" value="1"/>
</dbReference>
<evidence type="ECO:0000256" key="7">
    <source>
        <dbReference type="SAM" id="MobiDB-lite"/>
    </source>
</evidence>
<keyword evidence="11" id="KW-1185">Reference proteome</keyword>
<dbReference type="InterPro" id="IPR011009">
    <property type="entry name" value="Kinase-like_dom_sf"/>
</dbReference>
<evidence type="ECO:0000256" key="8">
    <source>
        <dbReference type="SAM" id="Phobius"/>
    </source>
</evidence>
<keyword evidence="3" id="KW-0808">Transferase</keyword>
<keyword evidence="5 10" id="KW-0418">Kinase</keyword>
<reference evidence="10 11" key="1">
    <citation type="submission" date="2019-10" db="EMBL/GenBank/DDBJ databases">
        <title>Bifidobacterium from non-human primates.</title>
        <authorList>
            <person name="Modesto M."/>
        </authorList>
    </citation>
    <scope>NUCLEOTIDE SEQUENCE [LARGE SCALE GENOMIC DNA]</scope>
    <source>
        <strain evidence="10 11">SMA1</strain>
    </source>
</reference>
<feature type="domain" description="Protein kinase" evidence="9">
    <location>
        <begin position="16"/>
        <end position="250"/>
    </location>
</feature>
<dbReference type="PROSITE" id="PS00109">
    <property type="entry name" value="PROTEIN_KINASE_TYR"/>
    <property type="match status" value="1"/>
</dbReference>
<feature type="region of interest" description="Disordered" evidence="7">
    <location>
        <begin position="251"/>
        <end position="272"/>
    </location>
</feature>
<evidence type="ECO:0000256" key="2">
    <source>
        <dbReference type="ARBA" id="ARBA00022527"/>
    </source>
</evidence>
<dbReference type="PANTHER" id="PTHR43289">
    <property type="entry name" value="MITOGEN-ACTIVATED PROTEIN KINASE KINASE KINASE 20-RELATED"/>
    <property type="match status" value="1"/>
</dbReference>
<comment type="caution">
    <text evidence="10">The sequence shown here is derived from an EMBL/GenBank/DDBJ whole genome shotgun (WGS) entry which is preliminary data.</text>
</comment>
<feature type="non-terminal residue" evidence="10">
    <location>
        <position position="404"/>
    </location>
</feature>
<dbReference type="RefSeq" id="WP_163228298.1">
    <property type="nucleotide sequence ID" value="NZ_WHZU01000035.1"/>
</dbReference>
<keyword evidence="8" id="KW-0812">Transmembrane</keyword>
<evidence type="ECO:0000256" key="3">
    <source>
        <dbReference type="ARBA" id="ARBA00022679"/>
    </source>
</evidence>
<name>A0ABX0CJL1_9BIFI</name>
<keyword evidence="2" id="KW-0723">Serine/threonine-protein kinase</keyword>
<gene>
    <name evidence="10" type="ORF">GFD18_10845</name>
</gene>
<feature type="compositionally biased region" description="Low complexity" evidence="7">
    <location>
        <begin position="324"/>
        <end position="347"/>
    </location>
</feature>
<keyword evidence="8" id="KW-0472">Membrane</keyword>
<dbReference type="EC" id="2.7.11.1" evidence="1"/>
<feature type="compositionally biased region" description="Low complexity" evidence="7">
    <location>
        <begin position="262"/>
        <end position="272"/>
    </location>
</feature>
<evidence type="ECO:0000313" key="11">
    <source>
        <dbReference type="Proteomes" id="UP000475155"/>
    </source>
</evidence>
<evidence type="ECO:0000256" key="4">
    <source>
        <dbReference type="ARBA" id="ARBA00022741"/>
    </source>
</evidence>
<evidence type="ECO:0000313" key="10">
    <source>
        <dbReference type="EMBL" id="NEH12560.1"/>
    </source>
</evidence>
<dbReference type="PROSITE" id="PS50011">
    <property type="entry name" value="PROTEIN_KINASE_DOM"/>
    <property type="match status" value="1"/>
</dbReference>
<feature type="transmembrane region" description="Helical" evidence="8">
    <location>
        <begin position="290"/>
        <end position="313"/>
    </location>
</feature>
<dbReference type="SUPFAM" id="SSF56112">
    <property type="entry name" value="Protein kinase-like (PK-like)"/>
    <property type="match status" value="1"/>
</dbReference>
<dbReference type="Proteomes" id="UP000475155">
    <property type="component" value="Unassembled WGS sequence"/>
</dbReference>
<accession>A0ABX0CJL1</accession>
<dbReference type="InterPro" id="IPR000719">
    <property type="entry name" value="Prot_kinase_dom"/>
</dbReference>
<feature type="region of interest" description="Disordered" evidence="7">
    <location>
        <begin position="319"/>
        <end position="360"/>
    </location>
</feature>